<dbReference type="Proteomes" id="UP000789920">
    <property type="component" value="Unassembled WGS sequence"/>
</dbReference>
<proteinExistence type="predicted"/>
<comment type="caution">
    <text evidence="1">The sequence shown here is derived from an EMBL/GenBank/DDBJ whole genome shotgun (WGS) entry which is preliminary data.</text>
</comment>
<gene>
    <name evidence="1" type="ORF">RPERSI_LOCUS3999</name>
</gene>
<keyword evidence="2" id="KW-1185">Reference proteome</keyword>
<evidence type="ECO:0000313" key="1">
    <source>
        <dbReference type="EMBL" id="CAG8552025.1"/>
    </source>
</evidence>
<evidence type="ECO:0000313" key="2">
    <source>
        <dbReference type="Proteomes" id="UP000789920"/>
    </source>
</evidence>
<accession>A0ACA9LX76</accession>
<organism evidence="1 2">
    <name type="scientific">Racocetra persica</name>
    <dbReference type="NCBI Taxonomy" id="160502"/>
    <lineage>
        <taxon>Eukaryota</taxon>
        <taxon>Fungi</taxon>
        <taxon>Fungi incertae sedis</taxon>
        <taxon>Mucoromycota</taxon>
        <taxon>Glomeromycotina</taxon>
        <taxon>Glomeromycetes</taxon>
        <taxon>Diversisporales</taxon>
        <taxon>Gigasporaceae</taxon>
        <taxon>Racocetra</taxon>
    </lineage>
</organism>
<reference evidence="1" key="1">
    <citation type="submission" date="2021-06" db="EMBL/GenBank/DDBJ databases">
        <authorList>
            <person name="Kallberg Y."/>
            <person name="Tangrot J."/>
            <person name="Rosling A."/>
        </authorList>
    </citation>
    <scope>NUCLEOTIDE SEQUENCE</scope>
    <source>
        <strain evidence="1">MA461A</strain>
    </source>
</reference>
<name>A0ACA9LX76_9GLOM</name>
<dbReference type="EMBL" id="CAJVQC010005296">
    <property type="protein sequence ID" value="CAG8552025.1"/>
    <property type="molecule type" value="Genomic_DNA"/>
</dbReference>
<protein>
    <submittedName>
        <fullName evidence="1">15768_t:CDS:1</fullName>
    </submittedName>
</protein>
<sequence length="203" mass="24079">MTSNQIPNQQISQISAMEAAKFLLSLDPNREYFIKKEMADIAGISIPMIGNFRLNKILHIAQMLYASKYGHYLFLEKISRPFLITQIKKIKELDKELFFLRLLSITSQEEEEITEKQKPFVSQIQIRQLPDCLRIDPSFVRIHRPFELKIIPKRLVEYLCKKCPVGCFKLKEYDYLVEKHEKYRNNKMNELLLLPPFKVEILE</sequence>
<feature type="non-terminal residue" evidence="1">
    <location>
        <position position="203"/>
    </location>
</feature>